<evidence type="ECO:0000256" key="2">
    <source>
        <dbReference type="SAM" id="Phobius"/>
    </source>
</evidence>
<reference evidence="3 4" key="1">
    <citation type="submission" date="2016-10" db="EMBL/GenBank/DDBJ databases">
        <authorList>
            <person name="de Groot N.N."/>
        </authorList>
    </citation>
    <scope>NUCLEOTIDE SEQUENCE [LARGE SCALE GENOMIC DNA]</scope>
    <source>
        <strain evidence="3 4">CGMCC 1.10457</strain>
    </source>
</reference>
<dbReference type="OrthoDB" id="134269at2157"/>
<keyword evidence="2" id="KW-0812">Transmembrane</keyword>
<evidence type="ECO:0000256" key="1">
    <source>
        <dbReference type="SAM" id="MobiDB-lite"/>
    </source>
</evidence>
<dbReference type="EMBL" id="FOZK01000002">
    <property type="protein sequence ID" value="SFR98831.1"/>
    <property type="molecule type" value="Genomic_DNA"/>
</dbReference>
<sequence>MHRRSFLRAACGSAVLGSVGTASAHPKGSGGGQGTPVSETPTGPDPLGSLRLAGAKEAVVRDGTTVFLATTDGFAVVDVSDPADLAVAYSSDAVLDDHEHGPMRQIWDVKVDGDCLLVVGPANGGVDAVHAAVVYDVGDPTEPDRVAVHETDYPIHNAFLADGVAYLTANDFESNWLVTVDADSGEEFGRWSLLDHDEAWGDVEPVMRVLHDVWVADDIAYLAHWDAGTWILDVSDPASPEFLSRVRGRPVEELAAVANTSEEATALPGNDHFVTVDESGTLLGVGVESWAVEDGADVGPGGIHLYDVSDPTDPRERATIDPPPSPDPTRSGVWTTAHNFELADGRCYSSWYQGGVKVHDVSEPSTPRELFHWRDGSQTKFWTAQRGVPGEFFLASSWESPGDEDGAGGLYVFPDPAPAEPATESGATDSAGDGGIGSLVGLGALTGAGLGALGFSAWRARR</sequence>
<dbReference type="RefSeq" id="WP_089816499.1">
    <property type="nucleotide sequence ID" value="NZ_FOZK01000002.1"/>
</dbReference>
<feature type="region of interest" description="Disordered" evidence="1">
    <location>
        <begin position="308"/>
        <end position="332"/>
    </location>
</feature>
<dbReference type="STRING" id="767519.SAMN05216559_2107"/>
<proteinExistence type="predicted"/>
<keyword evidence="4" id="KW-1185">Reference proteome</keyword>
<keyword evidence="2" id="KW-0472">Membrane</keyword>
<dbReference type="InterPro" id="IPR013211">
    <property type="entry name" value="LVIVD"/>
</dbReference>
<feature type="region of interest" description="Disordered" evidence="1">
    <location>
        <begin position="21"/>
        <end position="49"/>
    </location>
</feature>
<organism evidence="3 4">
    <name type="scientific">Halomicrobium zhouii</name>
    <dbReference type="NCBI Taxonomy" id="767519"/>
    <lineage>
        <taxon>Archaea</taxon>
        <taxon>Methanobacteriati</taxon>
        <taxon>Methanobacteriota</taxon>
        <taxon>Stenosarchaea group</taxon>
        <taxon>Halobacteria</taxon>
        <taxon>Halobacteriales</taxon>
        <taxon>Haloarculaceae</taxon>
        <taxon>Halomicrobium</taxon>
    </lineage>
</organism>
<evidence type="ECO:0000313" key="4">
    <source>
        <dbReference type="Proteomes" id="UP000199062"/>
    </source>
</evidence>
<gene>
    <name evidence="3" type="ORF">SAMN05216559_2107</name>
</gene>
<dbReference type="AlphaFoldDB" id="A0A1I6L5T1"/>
<dbReference type="Pfam" id="PF08309">
    <property type="entry name" value="LVIVD"/>
    <property type="match status" value="2"/>
</dbReference>
<dbReference type="Proteomes" id="UP000199062">
    <property type="component" value="Unassembled WGS sequence"/>
</dbReference>
<keyword evidence="2" id="KW-1133">Transmembrane helix</keyword>
<name>A0A1I6L5T1_9EURY</name>
<feature type="transmembrane region" description="Helical" evidence="2">
    <location>
        <begin position="436"/>
        <end position="458"/>
    </location>
</feature>
<protein>
    <submittedName>
        <fullName evidence="3">LVIVD repeat-containing protein</fullName>
    </submittedName>
</protein>
<accession>A0A1I6L5T1</accession>
<evidence type="ECO:0000313" key="3">
    <source>
        <dbReference type="EMBL" id="SFR98831.1"/>
    </source>
</evidence>